<dbReference type="GO" id="GO:0003964">
    <property type="term" value="F:RNA-directed DNA polymerase activity"/>
    <property type="evidence" value="ECO:0007669"/>
    <property type="project" value="UniProtKB-KW"/>
</dbReference>
<accession>A0A699H7G1</accession>
<proteinExistence type="predicted"/>
<dbReference type="InterPro" id="IPR005162">
    <property type="entry name" value="Retrotrans_gag_dom"/>
</dbReference>
<dbReference type="Pfam" id="PF03732">
    <property type="entry name" value="Retrotrans_gag"/>
    <property type="match status" value="1"/>
</dbReference>
<keyword evidence="3" id="KW-0695">RNA-directed DNA polymerase</keyword>
<keyword evidence="3" id="KW-0548">Nucleotidyltransferase</keyword>
<comment type="caution">
    <text evidence="3">The sequence shown here is derived from an EMBL/GenBank/DDBJ whole genome shotgun (WGS) entry which is preliminary data.</text>
</comment>
<dbReference type="PANTHER" id="PTHR33223">
    <property type="entry name" value="CCHC-TYPE DOMAIN-CONTAINING PROTEIN"/>
    <property type="match status" value="1"/>
</dbReference>
<keyword evidence="3" id="KW-0808">Transferase</keyword>
<name>A0A699H7G1_TANCI</name>
<dbReference type="AlphaFoldDB" id="A0A699H7G1"/>
<dbReference type="PANTHER" id="PTHR33223:SF11">
    <property type="entry name" value="ELEMENT PROTEIN, PUTATIVE-RELATED"/>
    <property type="match status" value="1"/>
</dbReference>
<dbReference type="EMBL" id="BKCJ010114909">
    <property type="protein sequence ID" value="GEX54837.1"/>
    <property type="molecule type" value="Genomic_DNA"/>
</dbReference>
<evidence type="ECO:0000256" key="1">
    <source>
        <dbReference type="SAM" id="MobiDB-lite"/>
    </source>
</evidence>
<reference evidence="3" key="1">
    <citation type="journal article" date="2019" name="Sci. Rep.">
        <title>Draft genome of Tanacetum cinerariifolium, the natural source of mosquito coil.</title>
        <authorList>
            <person name="Yamashiro T."/>
            <person name="Shiraishi A."/>
            <person name="Satake H."/>
            <person name="Nakayama K."/>
        </authorList>
    </citation>
    <scope>NUCLEOTIDE SEQUENCE</scope>
</reference>
<protein>
    <submittedName>
        <fullName evidence="3">Reverse transcriptase domain-containing protein</fullName>
    </submittedName>
</protein>
<evidence type="ECO:0000313" key="3">
    <source>
        <dbReference type="EMBL" id="GEX54837.1"/>
    </source>
</evidence>
<gene>
    <name evidence="3" type="ORF">Tci_326812</name>
</gene>
<feature type="region of interest" description="Disordered" evidence="1">
    <location>
        <begin position="158"/>
        <end position="190"/>
    </location>
</feature>
<sequence>MPCHIKTYDESEYPEDHLKTFQAAAKTKRWAMPTWCHMFNFTLAGNVRVWFDNLPQESIDSYDDLKKAFLENYLRQKKCNKYPIEIHNIKQRDGESTEEFVQSNPELIKRLHDKIPKSVDEMMRVTTSFLKGEVTASNRVRKNSFPLWKQQEAVQKQNFKKGGFRNQQRSEQKPDSKVMGKTKQRQYKRETSVKDKPLTILMVQPWQRVAKQRITQTFSLETVISFPPLGQKDETEGPMIIEAEIEGHFVHRIYVDGGSSSANLYEHCFNRFRPKVRSQMVPAATPLVGFSGEIIWPLGQISLLVKIGDEEHSTSAWMNFMVVRLPSPYNEIIGRQGRIIPLECTIVSGPGTQQPVIDQVTEEKIQVAIHPEYPEQTIAIGSTLTQEGQKEPCGLLRRNLDIFA</sequence>
<feature type="compositionally biased region" description="Basic and acidic residues" evidence="1">
    <location>
        <begin position="168"/>
        <end position="178"/>
    </location>
</feature>
<feature type="domain" description="Retrotransposon gag" evidence="2">
    <location>
        <begin position="38"/>
        <end position="117"/>
    </location>
</feature>
<evidence type="ECO:0000259" key="2">
    <source>
        <dbReference type="Pfam" id="PF03732"/>
    </source>
</evidence>
<organism evidence="3">
    <name type="scientific">Tanacetum cinerariifolium</name>
    <name type="common">Dalmatian daisy</name>
    <name type="synonym">Chrysanthemum cinerariifolium</name>
    <dbReference type="NCBI Taxonomy" id="118510"/>
    <lineage>
        <taxon>Eukaryota</taxon>
        <taxon>Viridiplantae</taxon>
        <taxon>Streptophyta</taxon>
        <taxon>Embryophyta</taxon>
        <taxon>Tracheophyta</taxon>
        <taxon>Spermatophyta</taxon>
        <taxon>Magnoliopsida</taxon>
        <taxon>eudicotyledons</taxon>
        <taxon>Gunneridae</taxon>
        <taxon>Pentapetalae</taxon>
        <taxon>asterids</taxon>
        <taxon>campanulids</taxon>
        <taxon>Asterales</taxon>
        <taxon>Asteraceae</taxon>
        <taxon>Asteroideae</taxon>
        <taxon>Anthemideae</taxon>
        <taxon>Anthemidinae</taxon>
        <taxon>Tanacetum</taxon>
    </lineage>
</organism>